<name>A0ABQ0C5Q2_9PROT</name>
<dbReference type="PANTHER" id="PTHR35271">
    <property type="entry name" value="ABC TRANSPORTER, SUBSTRATE-BINDING LIPOPROTEIN-RELATED"/>
    <property type="match status" value="1"/>
</dbReference>
<dbReference type="Pfam" id="PF04392">
    <property type="entry name" value="ABC_sub_bind"/>
    <property type="match status" value="1"/>
</dbReference>
<sequence>MDERRIASWIGLLFVLLAFLVPFQPPLHASGKHRILIISSYHREYLWSQDTQRGVHHGLLELGYFDQQAQIARFLREDRVETSRAVLRKLWMDTKRKSAPDEMVASARRVLEEAEAFAPDLLLLGDDNAARLIGSHYLDTPIPVVFWGINIWPLKYGLLDSIAHPGHNVTGIYQPGYMREGLEFLLRLVPGIRTLGVLADDSETSLAKIKELHRLEETGKLPVKLGGTVVTNDETAWKKGALALAAQVDAIYLTNHNTIRDATGRPIDQLALGAWYLRNIAKPDIGDEKQFVEEGVLCVADDSGYKQGYEAVRMAHRILAEGMDPATMPPVAPSRGALIVNRTRARQLGIEGRLKSQPGIEEFIDRSVALDRHPVAP</sequence>
<comment type="caution">
    <text evidence="1">The sequence shown here is derived from an EMBL/GenBank/DDBJ whole genome shotgun (WGS) entry which is preliminary data.</text>
</comment>
<organism evidence="1 2">
    <name type="scientific">Candidatus Magnetaquiglobus chichijimensis</name>
    <dbReference type="NCBI Taxonomy" id="3141448"/>
    <lineage>
        <taxon>Bacteria</taxon>
        <taxon>Pseudomonadati</taxon>
        <taxon>Pseudomonadota</taxon>
        <taxon>Magnetococcia</taxon>
        <taxon>Magnetococcales</taxon>
        <taxon>Candidatus Magnetaquicoccaceae</taxon>
        <taxon>Candidatus Magnetaquiglobus</taxon>
    </lineage>
</organism>
<evidence type="ECO:0000313" key="1">
    <source>
        <dbReference type="EMBL" id="GAB0056204.1"/>
    </source>
</evidence>
<protein>
    <recommendedName>
        <fullName evidence="3">ABC transporter substrate-binding protein</fullName>
    </recommendedName>
</protein>
<reference evidence="1 2" key="2">
    <citation type="submission" date="2024-09" db="EMBL/GenBank/DDBJ databases">
        <title>Draft genome sequence of Candidatus Magnetaquicoccaceae bacterium FCR-1.</title>
        <authorList>
            <person name="Shimoshige H."/>
            <person name="Shimamura S."/>
            <person name="Taoka A."/>
            <person name="Kobayashi H."/>
            <person name="Maekawa T."/>
        </authorList>
    </citation>
    <scope>NUCLEOTIDE SEQUENCE [LARGE SCALE GENOMIC DNA]</scope>
    <source>
        <strain evidence="1 2">FCR-1</strain>
    </source>
</reference>
<dbReference type="Gene3D" id="3.40.50.2300">
    <property type="match status" value="2"/>
</dbReference>
<gene>
    <name evidence="1" type="ORF">SIID45300_00509</name>
</gene>
<accession>A0ABQ0C5Q2</accession>
<proteinExistence type="predicted"/>
<dbReference type="PANTHER" id="PTHR35271:SF1">
    <property type="entry name" value="ABC TRANSPORTER, SUBSTRATE-BINDING LIPOPROTEIN"/>
    <property type="match status" value="1"/>
</dbReference>
<reference evidence="1 2" key="1">
    <citation type="submission" date="2024-05" db="EMBL/GenBank/DDBJ databases">
        <authorList>
            <consortium name="Candidatus Magnetaquicoccaceae bacterium FCR-1 genome sequencing consortium"/>
            <person name="Shimoshige H."/>
            <person name="Shimamura S."/>
            <person name="Taoka A."/>
            <person name="Kobayashi H."/>
            <person name="Maekawa T."/>
        </authorList>
    </citation>
    <scope>NUCLEOTIDE SEQUENCE [LARGE SCALE GENOMIC DNA]</scope>
    <source>
        <strain evidence="1 2">FCR-1</strain>
    </source>
</reference>
<dbReference type="EMBL" id="BAAFGK010000002">
    <property type="protein sequence ID" value="GAB0056204.1"/>
    <property type="molecule type" value="Genomic_DNA"/>
</dbReference>
<dbReference type="Proteomes" id="UP001628193">
    <property type="component" value="Unassembled WGS sequence"/>
</dbReference>
<evidence type="ECO:0000313" key="2">
    <source>
        <dbReference type="Proteomes" id="UP001628193"/>
    </source>
</evidence>
<keyword evidence="2" id="KW-1185">Reference proteome</keyword>
<evidence type="ECO:0008006" key="3">
    <source>
        <dbReference type="Google" id="ProtNLM"/>
    </source>
</evidence>
<dbReference type="InterPro" id="IPR007487">
    <property type="entry name" value="ABC_transpt-TYRBP-like"/>
</dbReference>
<dbReference type="RefSeq" id="WP_420903921.1">
    <property type="nucleotide sequence ID" value="NZ_BAAFGK010000002.1"/>
</dbReference>